<proteinExistence type="inferred from homology"/>
<protein>
    <submittedName>
        <fullName evidence="12">M10 family metallopeptidase</fullName>
    </submittedName>
</protein>
<evidence type="ECO:0000256" key="1">
    <source>
        <dbReference type="ARBA" id="ARBA00001913"/>
    </source>
</evidence>
<evidence type="ECO:0000256" key="6">
    <source>
        <dbReference type="ARBA" id="ARBA00022656"/>
    </source>
</evidence>
<evidence type="ECO:0000256" key="10">
    <source>
        <dbReference type="SAM" id="MobiDB-lite"/>
    </source>
</evidence>
<dbReference type="Proteomes" id="UP001529369">
    <property type="component" value="Unassembled WGS sequence"/>
</dbReference>
<keyword evidence="8" id="KW-0843">Virulence</keyword>
<dbReference type="Gene3D" id="2.150.10.10">
    <property type="entry name" value="Serralysin-like metalloprotease, C-terminal"/>
    <property type="match status" value="2"/>
</dbReference>
<feature type="domain" description="Peptidase metallopeptidase" evidence="11">
    <location>
        <begin position="39"/>
        <end position="215"/>
    </location>
</feature>
<dbReference type="InterPro" id="IPR024079">
    <property type="entry name" value="MetalloPept_cat_dom_sf"/>
</dbReference>
<keyword evidence="13" id="KW-1185">Reference proteome</keyword>
<dbReference type="PRINTS" id="PR00313">
    <property type="entry name" value="CABNDNGRPT"/>
</dbReference>
<dbReference type="Pfam" id="PF00353">
    <property type="entry name" value="HemolysinCabind"/>
    <property type="match status" value="4"/>
</dbReference>
<evidence type="ECO:0000256" key="8">
    <source>
        <dbReference type="ARBA" id="ARBA00023026"/>
    </source>
</evidence>
<gene>
    <name evidence="12" type="ORF">QWZ14_09775</name>
</gene>
<dbReference type="InterPro" id="IPR050557">
    <property type="entry name" value="RTX_toxin/Mannuronan_C5-epim"/>
</dbReference>
<dbReference type="PROSITE" id="PS00330">
    <property type="entry name" value="HEMOLYSIN_CALCIUM"/>
    <property type="match status" value="4"/>
</dbReference>
<dbReference type="SUPFAM" id="SSF51120">
    <property type="entry name" value="beta-Roll"/>
    <property type="match status" value="3"/>
</dbReference>
<evidence type="ECO:0000313" key="12">
    <source>
        <dbReference type="EMBL" id="MDN3564652.1"/>
    </source>
</evidence>
<dbReference type="InterPro" id="IPR001343">
    <property type="entry name" value="Hemolysn_Ca-bd"/>
</dbReference>
<comment type="subcellular location">
    <subcellularLocation>
        <location evidence="2">Membrane</location>
    </subcellularLocation>
    <subcellularLocation>
        <location evidence="3">Secreted</location>
    </subcellularLocation>
</comment>
<evidence type="ECO:0000256" key="5">
    <source>
        <dbReference type="ARBA" id="ARBA00022525"/>
    </source>
</evidence>
<comment type="caution">
    <text evidence="12">The sequence shown here is derived from an EMBL/GenBank/DDBJ whole genome shotgun (WGS) entry which is preliminary data.</text>
</comment>
<feature type="region of interest" description="Disordered" evidence="10">
    <location>
        <begin position="464"/>
        <end position="499"/>
    </location>
</feature>
<dbReference type="SMART" id="SM00235">
    <property type="entry name" value="ZnMc"/>
    <property type="match status" value="1"/>
</dbReference>
<keyword evidence="7" id="KW-0677">Repeat</keyword>
<sequence length="674" mass="67725">MTVFDPLLAILGGYETARWNYPAAVGTAPAEPGGIGTPAAVTYSFLEDFPSYYRASPPTPLVAMDPAMRAGVAQALGAWSAVADIRFTEVPDTGAGGDMRFGRHTMDPGGYAYFPTFATSLGGAPLRITAASPTPLGGDVYIGTHPGNDALAPGAGGYDVLVHETGHAIGLKHPFEASPTLPAATDTKAFTVMSYTAPANASVVAVAGTAGNYSYTVTDLEPDGPMLYDIAAAQYLYGANMAHAAGDDRYAWAPNARFLETIWDAGGIDTIDAGNQSLSNLIDLTEGHHSSIGLRLTRAELRLEIPAFATGAPDPSYDGRDNLAIAFGAVIENATGGSGADTLLGNAADNVLAGNAGDDLLDGGAGHDTLAGGDGDDRYVVDTQGDVIVEGPGQGRDTATATTSYYLYAGVEALVLAPGAGDLFGVGNDLANRLAGNEGANLLIGGEGADTLAGGGGDDTLHGGAGADSILGGEGADQLVGGEGDDSLDGASGLGEADTLHGQAGDDRYWVDSAADLVFEAPGEGIDTIHASIAGTGFYLPGGVEDLVLLDATPFGVGNELDNAVTGNAEGNLLLGGAGDDTLDGREGNDVLFGEAGADTFVFGRGGGSDVLGDFAAGLDHILLGGLGLASFAQVLAVTGDHDGTAAIDFGEGDVIILTGVLRAALSEADFLFG</sequence>
<dbReference type="EMBL" id="JAUFPN010000108">
    <property type="protein sequence ID" value="MDN3564652.1"/>
    <property type="molecule type" value="Genomic_DNA"/>
</dbReference>
<organism evidence="12 13">
    <name type="scientific">Paeniroseomonas aquatica</name>
    <dbReference type="NCBI Taxonomy" id="373043"/>
    <lineage>
        <taxon>Bacteria</taxon>
        <taxon>Pseudomonadati</taxon>
        <taxon>Pseudomonadota</taxon>
        <taxon>Alphaproteobacteria</taxon>
        <taxon>Acetobacterales</taxon>
        <taxon>Acetobacteraceae</taxon>
        <taxon>Paeniroseomonas</taxon>
    </lineage>
</organism>
<reference evidence="13" key="1">
    <citation type="journal article" date="2019" name="Int. J. Syst. Evol. Microbiol.">
        <title>The Global Catalogue of Microorganisms (GCM) 10K type strain sequencing project: providing services to taxonomists for standard genome sequencing and annotation.</title>
        <authorList>
            <consortium name="The Broad Institute Genomics Platform"/>
            <consortium name="The Broad Institute Genome Sequencing Center for Infectious Disease"/>
            <person name="Wu L."/>
            <person name="Ma J."/>
        </authorList>
    </citation>
    <scope>NUCLEOTIDE SEQUENCE [LARGE SCALE GENOMIC DNA]</scope>
    <source>
        <strain evidence="13">CECT 7131</strain>
    </source>
</reference>
<evidence type="ECO:0000256" key="3">
    <source>
        <dbReference type="ARBA" id="ARBA00004613"/>
    </source>
</evidence>
<evidence type="ECO:0000259" key="11">
    <source>
        <dbReference type="SMART" id="SM00235"/>
    </source>
</evidence>
<dbReference type="InterPro" id="IPR018511">
    <property type="entry name" value="Hemolysin-typ_Ca-bd_CS"/>
</dbReference>
<keyword evidence="5" id="KW-0964">Secreted</keyword>
<evidence type="ECO:0000313" key="13">
    <source>
        <dbReference type="Proteomes" id="UP001529369"/>
    </source>
</evidence>
<keyword evidence="9" id="KW-0472">Membrane</keyword>
<dbReference type="InterPro" id="IPR003995">
    <property type="entry name" value="RTX_toxin_determinant-A"/>
</dbReference>
<dbReference type="InterPro" id="IPR011049">
    <property type="entry name" value="Serralysin-like_metalloprot_C"/>
</dbReference>
<name>A0ABT8A4E8_9PROT</name>
<accession>A0ABT8A4E8</accession>
<dbReference type="Pfam" id="PF08548">
    <property type="entry name" value="Peptidase_M10_C"/>
    <property type="match status" value="1"/>
</dbReference>
<evidence type="ECO:0000256" key="9">
    <source>
        <dbReference type="ARBA" id="ARBA00023136"/>
    </source>
</evidence>
<dbReference type="PRINTS" id="PR01488">
    <property type="entry name" value="RTXTOXINA"/>
</dbReference>
<dbReference type="PANTHER" id="PTHR38340">
    <property type="entry name" value="S-LAYER PROTEIN"/>
    <property type="match status" value="1"/>
</dbReference>
<dbReference type="InterPro" id="IPR006026">
    <property type="entry name" value="Peptidase_Metallo"/>
</dbReference>
<dbReference type="CDD" id="cd04277">
    <property type="entry name" value="ZnMc_serralysin_like"/>
    <property type="match status" value="1"/>
</dbReference>
<dbReference type="SUPFAM" id="SSF55486">
    <property type="entry name" value="Metalloproteases ('zincins'), catalytic domain"/>
    <property type="match status" value="1"/>
</dbReference>
<dbReference type="InterPro" id="IPR013858">
    <property type="entry name" value="Peptidase_M10B_C"/>
</dbReference>
<comment type="cofactor">
    <cofactor evidence="1">
        <name>Ca(2+)</name>
        <dbReference type="ChEBI" id="CHEBI:29108"/>
    </cofactor>
</comment>
<keyword evidence="6" id="KW-0800">Toxin</keyword>
<dbReference type="Gene3D" id="3.40.390.10">
    <property type="entry name" value="Collagenase (Catalytic Domain)"/>
    <property type="match status" value="1"/>
</dbReference>
<comment type="similarity">
    <text evidence="4">Belongs to the peptidase M10B family.</text>
</comment>
<evidence type="ECO:0000256" key="7">
    <source>
        <dbReference type="ARBA" id="ARBA00022737"/>
    </source>
</evidence>
<evidence type="ECO:0000256" key="4">
    <source>
        <dbReference type="ARBA" id="ARBA00009490"/>
    </source>
</evidence>
<evidence type="ECO:0000256" key="2">
    <source>
        <dbReference type="ARBA" id="ARBA00004370"/>
    </source>
</evidence>
<dbReference type="PANTHER" id="PTHR38340:SF1">
    <property type="entry name" value="S-LAYER PROTEIN"/>
    <property type="match status" value="1"/>
</dbReference>
<dbReference type="RefSeq" id="WP_290316457.1">
    <property type="nucleotide sequence ID" value="NZ_JAUFPN010000108.1"/>
</dbReference>
<dbReference type="InterPro" id="IPR034033">
    <property type="entry name" value="Serralysin-like"/>
</dbReference>